<dbReference type="AlphaFoldDB" id="A0AAD7C5C4"/>
<dbReference type="Gene3D" id="3.80.10.10">
    <property type="entry name" value="Ribonuclease Inhibitor"/>
    <property type="match status" value="1"/>
</dbReference>
<sequence>MSGSTSMSVELWRLSFKYASVEDLKSLILSCRHFCDIFQPILFHRLSFSCPSHTQLSTSHDHKPVVAKLTRVHDRFVAIAGSAHLFAMVSTFAFKCVDTAILFECMMHPGRANQNTLNSVIQLTSVIGKLFAENIGRFTNLQQLMLDGVRLEGKLGRTLMQLPKLKSLHLVSCAVVCYPKDGVKLALEEFSLEGVPYSEWHDDMSQGFHFLSPAKLEKLSVRPETVRPVVVVPLGRRRTSPASCEAGADVEYGRMGNFVPVFGVLSPARQSHPRHTSRPRRSPSFPDGIVATSVPLLEEFEGPAYLVPFIVPGRPVKKLEFTRPFQAKPALVDPNLPICAEAIRETLLQASESSGTIVDLTLPLESVLSSSRVMCLIAELFPKLKQLVFASRGTAGERFGDIPVGEEDEDSESDQDAGSDLWGSDSGGEGSDEEWITNSESLHPDAAGLGWEASGHESGPDTEGGLYPSVRSRPGMPADGALELESDDAVSDASDTVDEVSIGTYAHIELDSYEVRPSFS</sequence>
<gene>
    <name evidence="2" type="ORF">FB45DRAFT_422645</name>
</gene>
<reference evidence="2" key="1">
    <citation type="submission" date="2023-03" db="EMBL/GenBank/DDBJ databases">
        <title>Massive genome expansion in bonnet fungi (Mycena s.s.) driven by repeated elements and novel gene families across ecological guilds.</title>
        <authorList>
            <consortium name="Lawrence Berkeley National Laboratory"/>
            <person name="Harder C.B."/>
            <person name="Miyauchi S."/>
            <person name="Viragh M."/>
            <person name="Kuo A."/>
            <person name="Thoen E."/>
            <person name="Andreopoulos B."/>
            <person name="Lu D."/>
            <person name="Skrede I."/>
            <person name="Drula E."/>
            <person name="Henrissat B."/>
            <person name="Morin E."/>
            <person name="Kohler A."/>
            <person name="Barry K."/>
            <person name="LaButti K."/>
            <person name="Morin E."/>
            <person name="Salamov A."/>
            <person name="Lipzen A."/>
            <person name="Mereny Z."/>
            <person name="Hegedus B."/>
            <person name="Baldrian P."/>
            <person name="Stursova M."/>
            <person name="Weitz H."/>
            <person name="Taylor A."/>
            <person name="Grigoriev I.V."/>
            <person name="Nagy L.G."/>
            <person name="Martin F."/>
            <person name="Kauserud H."/>
        </authorList>
    </citation>
    <scope>NUCLEOTIDE SEQUENCE</scope>
    <source>
        <strain evidence="2">9284</strain>
    </source>
</reference>
<feature type="region of interest" description="Disordered" evidence="1">
    <location>
        <begin position="398"/>
        <end position="481"/>
    </location>
</feature>
<dbReference type="Proteomes" id="UP001221142">
    <property type="component" value="Unassembled WGS sequence"/>
</dbReference>
<protein>
    <recommendedName>
        <fullName evidence="4">F-box domain-containing protein</fullName>
    </recommendedName>
</protein>
<dbReference type="EMBL" id="JARKIF010000005">
    <property type="protein sequence ID" value="KAJ7639203.1"/>
    <property type="molecule type" value="Genomic_DNA"/>
</dbReference>
<evidence type="ECO:0000313" key="2">
    <source>
        <dbReference type="EMBL" id="KAJ7639203.1"/>
    </source>
</evidence>
<evidence type="ECO:0000313" key="3">
    <source>
        <dbReference type="Proteomes" id="UP001221142"/>
    </source>
</evidence>
<evidence type="ECO:0000256" key="1">
    <source>
        <dbReference type="SAM" id="MobiDB-lite"/>
    </source>
</evidence>
<keyword evidence="3" id="KW-1185">Reference proteome</keyword>
<dbReference type="SUPFAM" id="SSF52047">
    <property type="entry name" value="RNI-like"/>
    <property type="match status" value="1"/>
</dbReference>
<accession>A0AAD7C5C4</accession>
<name>A0AAD7C5C4_9AGAR</name>
<organism evidence="2 3">
    <name type="scientific">Roridomyces roridus</name>
    <dbReference type="NCBI Taxonomy" id="1738132"/>
    <lineage>
        <taxon>Eukaryota</taxon>
        <taxon>Fungi</taxon>
        <taxon>Dikarya</taxon>
        <taxon>Basidiomycota</taxon>
        <taxon>Agaricomycotina</taxon>
        <taxon>Agaricomycetes</taxon>
        <taxon>Agaricomycetidae</taxon>
        <taxon>Agaricales</taxon>
        <taxon>Marasmiineae</taxon>
        <taxon>Mycenaceae</taxon>
        <taxon>Roridomyces</taxon>
    </lineage>
</organism>
<feature type="compositionally biased region" description="Acidic residues" evidence="1">
    <location>
        <begin position="404"/>
        <end position="417"/>
    </location>
</feature>
<proteinExistence type="predicted"/>
<dbReference type="InterPro" id="IPR032675">
    <property type="entry name" value="LRR_dom_sf"/>
</dbReference>
<comment type="caution">
    <text evidence="2">The sequence shown here is derived from an EMBL/GenBank/DDBJ whole genome shotgun (WGS) entry which is preliminary data.</text>
</comment>
<evidence type="ECO:0008006" key="4">
    <source>
        <dbReference type="Google" id="ProtNLM"/>
    </source>
</evidence>